<name>A0A1I7L4Q3_9BACL</name>
<dbReference type="InterPro" id="IPR006059">
    <property type="entry name" value="SBP"/>
</dbReference>
<gene>
    <name evidence="1" type="ORF">SAMN05421543_1253</name>
</gene>
<dbReference type="AlphaFoldDB" id="A0A1I7L4Q3"/>
<reference evidence="2" key="1">
    <citation type="submission" date="2016-10" db="EMBL/GenBank/DDBJ databases">
        <authorList>
            <person name="Varghese N."/>
        </authorList>
    </citation>
    <scope>NUCLEOTIDE SEQUENCE [LARGE SCALE GENOMIC DNA]</scope>
    <source>
        <strain evidence="2">DSM 17980</strain>
    </source>
</reference>
<dbReference type="Gene3D" id="3.40.190.10">
    <property type="entry name" value="Periplasmic binding protein-like II"/>
    <property type="match status" value="2"/>
</dbReference>
<evidence type="ECO:0000313" key="1">
    <source>
        <dbReference type="EMBL" id="SFV04697.1"/>
    </source>
</evidence>
<sequence length="155" mass="16894">MVMSNSFVNNWRQESPDFEKKVGVIPFPTVPGGKGDPSDVNAVTAPVWSVSSKTKYPDLAVDLVKELTSTETAQEYANKTGSVTAVTGVSSSDPFVKIFSDLAQNAKYMQWPYDQTLPPDLAQVHLDATQAIFGLTESPKDALKKVEDKAKEVLK</sequence>
<dbReference type="EMBL" id="FPBV01000025">
    <property type="protein sequence ID" value="SFV04697.1"/>
    <property type="molecule type" value="Genomic_DNA"/>
</dbReference>
<organism evidence="1 2">
    <name type="scientific">Alicyclobacillus macrosporangiidus</name>
    <dbReference type="NCBI Taxonomy" id="392015"/>
    <lineage>
        <taxon>Bacteria</taxon>
        <taxon>Bacillati</taxon>
        <taxon>Bacillota</taxon>
        <taxon>Bacilli</taxon>
        <taxon>Bacillales</taxon>
        <taxon>Alicyclobacillaceae</taxon>
        <taxon>Alicyclobacillus</taxon>
    </lineage>
</organism>
<dbReference type="SUPFAM" id="SSF53850">
    <property type="entry name" value="Periplasmic binding protein-like II"/>
    <property type="match status" value="1"/>
</dbReference>
<proteinExistence type="predicted"/>
<protein>
    <submittedName>
        <fullName evidence="1">Raffinose/stachyose/melibiose transport system substrate-binding protein</fullName>
    </submittedName>
</protein>
<dbReference type="Pfam" id="PF13416">
    <property type="entry name" value="SBP_bac_8"/>
    <property type="match status" value="1"/>
</dbReference>
<keyword evidence="2" id="KW-1185">Reference proteome</keyword>
<accession>A0A1I7L4Q3</accession>
<dbReference type="Proteomes" id="UP000183508">
    <property type="component" value="Unassembled WGS sequence"/>
</dbReference>
<evidence type="ECO:0000313" key="2">
    <source>
        <dbReference type="Proteomes" id="UP000183508"/>
    </source>
</evidence>
<dbReference type="STRING" id="392015.SAMN05421543_1253"/>